<feature type="domain" description="DRBM" evidence="3">
    <location>
        <begin position="212"/>
        <end position="283"/>
    </location>
</feature>
<dbReference type="Proteomes" id="UP000663836">
    <property type="component" value="Unassembled WGS sequence"/>
</dbReference>
<feature type="domain" description="DRBM" evidence="3">
    <location>
        <begin position="78"/>
        <end position="144"/>
    </location>
</feature>
<evidence type="ECO:0000259" key="3">
    <source>
        <dbReference type="PROSITE" id="PS50137"/>
    </source>
</evidence>
<protein>
    <recommendedName>
        <fullName evidence="3">DRBM domain-containing protein</fullName>
    </recommendedName>
</protein>
<dbReference type="SUPFAM" id="SSF54768">
    <property type="entry name" value="dsRNA-binding domain-like"/>
    <property type="match status" value="2"/>
</dbReference>
<accession>A0A819PAG9</accession>
<dbReference type="GO" id="GO:0008251">
    <property type="term" value="F:tRNA-specific adenosine deaminase activity"/>
    <property type="evidence" value="ECO:0007669"/>
    <property type="project" value="TreeGrafter"/>
</dbReference>
<dbReference type="Gene3D" id="3.30.160.20">
    <property type="match status" value="2"/>
</dbReference>
<gene>
    <name evidence="4" type="ORF">JBS370_LOCUS26981</name>
</gene>
<evidence type="ECO:0000313" key="5">
    <source>
        <dbReference type="Proteomes" id="UP000663836"/>
    </source>
</evidence>
<organism evidence="4 5">
    <name type="scientific">Rotaria sordida</name>
    <dbReference type="NCBI Taxonomy" id="392033"/>
    <lineage>
        <taxon>Eukaryota</taxon>
        <taxon>Metazoa</taxon>
        <taxon>Spiralia</taxon>
        <taxon>Gnathifera</taxon>
        <taxon>Rotifera</taxon>
        <taxon>Eurotatoria</taxon>
        <taxon>Bdelloidea</taxon>
        <taxon>Philodinida</taxon>
        <taxon>Philodinidae</taxon>
        <taxon>Rotaria</taxon>
    </lineage>
</organism>
<feature type="region of interest" description="Disordered" evidence="2">
    <location>
        <begin position="30"/>
        <end position="79"/>
    </location>
</feature>
<dbReference type="PANTHER" id="PTHR10910">
    <property type="entry name" value="EUKARYOTE SPECIFIC DSRNA BINDING PROTEIN"/>
    <property type="match status" value="1"/>
</dbReference>
<name>A0A819PAG9_9BILA</name>
<evidence type="ECO:0000256" key="2">
    <source>
        <dbReference type="SAM" id="MobiDB-lite"/>
    </source>
</evidence>
<dbReference type="AlphaFoldDB" id="A0A819PAG9"/>
<feature type="non-terminal residue" evidence="4">
    <location>
        <position position="1"/>
    </location>
</feature>
<evidence type="ECO:0000313" key="4">
    <source>
        <dbReference type="EMBL" id="CAF4013522.1"/>
    </source>
</evidence>
<dbReference type="GO" id="GO:0006382">
    <property type="term" value="P:adenosine to inosine editing"/>
    <property type="evidence" value="ECO:0007669"/>
    <property type="project" value="TreeGrafter"/>
</dbReference>
<sequence>MLSVEHNALQQTLPTLSHGYKRMRDDLHDTQQSVWPKKRSKPSPANSSSLSSNQSSTNNNSNNNNNNNNNNGDTSSPSSKNALMLLHELKPSVEYKLVAQTGPSHRPIFTMAVEVNGQVFEGMAQTKKEAKQAAAEKALRSFSDLPFQLPDDLANESEATTATTTTTTTTVNTDNDITNDSSSLLIENNDNIQRTTQSPNIVEPREIQSGLSPLYLLNQLKRDAQFEAITDEASSSSSLLTTNEQREFKFAVIVDGQRFIGMGRNKKIAKTRAAQLALEKLFGMCFDKE</sequence>
<dbReference type="GO" id="GO:0005737">
    <property type="term" value="C:cytoplasm"/>
    <property type="evidence" value="ECO:0007669"/>
    <property type="project" value="TreeGrafter"/>
</dbReference>
<reference evidence="4" key="1">
    <citation type="submission" date="2021-02" db="EMBL/GenBank/DDBJ databases">
        <authorList>
            <person name="Nowell W R."/>
        </authorList>
    </citation>
    <scope>NUCLEOTIDE SEQUENCE</scope>
</reference>
<dbReference type="Pfam" id="PF00035">
    <property type="entry name" value="dsrm"/>
    <property type="match status" value="2"/>
</dbReference>
<dbReference type="GO" id="GO:0006396">
    <property type="term" value="P:RNA processing"/>
    <property type="evidence" value="ECO:0007669"/>
    <property type="project" value="TreeGrafter"/>
</dbReference>
<dbReference type="PROSITE" id="PS50137">
    <property type="entry name" value="DS_RBD"/>
    <property type="match status" value="2"/>
</dbReference>
<feature type="compositionally biased region" description="Low complexity" evidence="2">
    <location>
        <begin position="42"/>
        <end position="79"/>
    </location>
</feature>
<dbReference type="GO" id="GO:0003726">
    <property type="term" value="F:double-stranded RNA adenosine deaminase activity"/>
    <property type="evidence" value="ECO:0007669"/>
    <property type="project" value="TreeGrafter"/>
</dbReference>
<evidence type="ECO:0000256" key="1">
    <source>
        <dbReference type="PROSITE-ProRule" id="PRU00266"/>
    </source>
</evidence>
<dbReference type="InterPro" id="IPR014720">
    <property type="entry name" value="dsRBD_dom"/>
</dbReference>
<comment type="caution">
    <text evidence="4">The sequence shown here is derived from an EMBL/GenBank/DDBJ whole genome shotgun (WGS) entry which is preliminary data.</text>
</comment>
<proteinExistence type="predicted"/>
<keyword evidence="1" id="KW-0694">RNA-binding</keyword>
<dbReference type="PANTHER" id="PTHR10910:SF62">
    <property type="entry name" value="AT07585P-RELATED"/>
    <property type="match status" value="1"/>
</dbReference>
<dbReference type="GO" id="GO:0005730">
    <property type="term" value="C:nucleolus"/>
    <property type="evidence" value="ECO:0007669"/>
    <property type="project" value="TreeGrafter"/>
</dbReference>
<dbReference type="GO" id="GO:0003725">
    <property type="term" value="F:double-stranded RNA binding"/>
    <property type="evidence" value="ECO:0007669"/>
    <property type="project" value="TreeGrafter"/>
</dbReference>
<dbReference type="SMART" id="SM00358">
    <property type="entry name" value="DSRM"/>
    <property type="match status" value="2"/>
</dbReference>
<dbReference type="EMBL" id="CAJOBD010004926">
    <property type="protein sequence ID" value="CAF4013522.1"/>
    <property type="molecule type" value="Genomic_DNA"/>
</dbReference>